<dbReference type="GO" id="GO:0046872">
    <property type="term" value="F:metal ion binding"/>
    <property type="evidence" value="ECO:0007669"/>
    <property type="project" value="UniProtKB-KW"/>
</dbReference>
<comment type="similarity">
    <text evidence="6">Belongs to the cytochrome b5 family. MAPR subfamily.</text>
</comment>
<dbReference type="STRING" id="225164.V4BMF0"/>
<evidence type="ECO:0000256" key="3">
    <source>
        <dbReference type="ARBA" id="ARBA00022723"/>
    </source>
</evidence>
<dbReference type="InterPro" id="IPR001199">
    <property type="entry name" value="Cyt_B5-like_heme/steroid-bd"/>
</dbReference>
<keyword evidence="4" id="KW-0256">Endoplasmic reticulum</keyword>
<dbReference type="SMART" id="SM01117">
    <property type="entry name" value="Cyt-b5"/>
    <property type="match status" value="1"/>
</dbReference>
<dbReference type="InterPro" id="IPR036400">
    <property type="entry name" value="Cyt_B5-like_heme/steroid_sf"/>
</dbReference>
<evidence type="ECO:0000256" key="5">
    <source>
        <dbReference type="ARBA" id="ARBA00023004"/>
    </source>
</evidence>
<organism evidence="8 9">
    <name type="scientific">Lottia gigantea</name>
    <name type="common">Giant owl limpet</name>
    <dbReference type="NCBI Taxonomy" id="225164"/>
    <lineage>
        <taxon>Eukaryota</taxon>
        <taxon>Metazoa</taxon>
        <taxon>Spiralia</taxon>
        <taxon>Lophotrochozoa</taxon>
        <taxon>Mollusca</taxon>
        <taxon>Gastropoda</taxon>
        <taxon>Patellogastropoda</taxon>
        <taxon>Lottioidea</taxon>
        <taxon>Lottiidae</taxon>
        <taxon>Lottia</taxon>
    </lineage>
</organism>
<evidence type="ECO:0000256" key="6">
    <source>
        <dbReference type="ARBA" id="ARBA00038357"/>
    </source>
</evidence>
<evidence type="ECO:0000256" key="2">
    <source>
        <dbReference type="ARBA" id="ARBA00022617"/>
    </source>
</evidence>
<dbReference type="OrthoDB" id="547796at2759"/>
<dbReference type="Proteomes" id="UP000030746">
    <property type="component" value="Unassembled WGS sequence"/>
</dbReference>
<dbReference type="HOGENOM" id="CLU_042860_3_1_1"/>
<protein>
    <recommendedName>
        <fullName evidence="7">Cytochrome b5 heme-binding domain-containing protein</fullName>
    </recommendedName>
</protein>
<sequence length="112" mass="12315">KDIDFDFRPDKEPARIFTSEEIAKFDGSDPSQPIYMGIKGVVFDVSSGKNFYGKGSSYNALVGKDSTRGVAKMSLEPEDLTHDITGLSSEELKSLDSVFEGTYKAKYPVVGY</sequence>
<evidence type="ECO:0000259" key="7">
    <source>
        <dbReference type="SMART" id="SM01117"/>
    </source>
</evidence>
<gene>
    <name evidence="8" type="ORF">LOTGIDRAFT_77624</name>
</gene>
<dbReference type="PANTHER" id="PTHR10281:SF72">
    <property type="entry name" value="NEUDESIN"/>
    <property type="match status" value="1"/>
</dbReference>
<keyword evidence="9" id="KW-1185">Reference proteome</keyword>
<dbReference type="EMBL" id="KB202481">
    <property type="protein sequence ID" value="ESO90079.1"/>
    <property type="molecule type" value="Genomic_DNA"/>
</dbReference>
<evidence type="ECO:0000256" key="4">
    <source>
        <dbReference type="ARBA" id="ARBA00022824"/>
    </source>
</evidence>
<proteinExistence type="inferred from homology"/>
<evidence type="ECO:0000256" key="1">
    <source>
        <dbReference type="ARBA" id="ARBA00004240"/>
    </source>
</evidence>
<evidence type="ECO:0000313" key="8">
    <source>
        <dbReference type="EMBL" id="ESO90079.1"/>
    </source>
</evidence>
<keyword evidence="5" id="KW-0408">Iron</keyword>
<comment type="subcellular location">
    <subcellularLocation>
        <location evidence="1">Endoplasmic reticulum</location>
    </subcellularLocation>
</comment>
<keyword evidence="3" id="KW-0479">Metal-binding</keyword>
<keyword evidence="2" id="KW-0349">Heme</keyword>
<dbReference type="Gene3D" id="3.10.120.10">
    <property type="entry name" value="Cytochrome b5-like heme/steroid binding domain"/>
    <property type="match status" value="1"/>
</dbReference>
<dbReference type="CTD" id="20252291"/>
<feature type="non-terminal residue" evidence="8">
    <location>
        <position position="112"/>
    </location>
</feature>
<dbReference type="GeneID" id="20252291"/>
<dbReference type="GO" id="GO:0016020">
    <property type="term" value="C:membrane"/>
    <property type="evidence" value="ECO:0007669"/>
    <property type="project" value="TreeGrafter"/>
</dbReference>
<dbReference type="KEGG" id="lgi:LOTGIDRAFT_77624"/>
<dbReference type="Pfam" id="PF00173">
    <property type="entry name" value="Cyt-b5"/>
    <property type="match status" value="1"/>
</dbReference>
<dbReference type="GO" id="GO:0005783">
    <property type="term" value="C:endoplasmic reticulum"/>
    <property type="evidence" value="ECO:0007669"/>
    <property type="project" value="UniProtKB-SubCell"/>
</dbReference>
<dbReference type="InterPro" id="IPR050577">
    <property type="entry name" value="MAPR/NEUFC/NENF-like"/>
</dbReference>
<dbReference type="AlphaFoldDB" id="V4BMF0"/>
<dbReference type="SUPFAM" id="SSF55856">
    <property type="entry name" value="Cytochrome b5-like heme/steroid binding domain"/>
    <property type="match status" value="1"/>
</dbReference>
<dbReference type="OMA" id="DQWHAFF"/>
<dbReference type="PANTHER" id="PTHR10281">
    <property type="entry name" value="MEMBRANE-ASSOCIATED PROGESTERONE RECEPTOR COMPONENT-RELATED"/>
    <property type="match status" value="1"/>
</dbReference>
<evidence type="ECO:0000313" key="9">
    <source>
        <dbReference type="Proteomes" id="UP000030746"/>
    </source>
</evidence>
<feature type="domain" description="Cytochrome b5 heme-binding" evidence="7">
    <location>
        <begin position="17"/>
        <end position="111"/>
    </location>
</feature>
<dbReference type="RefSeq" id="XP_009059112.1">
    <property type="nucleotide sequence ID" value="XM_009060864.1"/>
</dbReference>
<name>V4BMF0_LOTGI</name>
<accession>V4BMF0</accession>
<feature type="non-terminal residue" evidence="8">
    <location>
        <position position="1"/>
    </location>
</feature>
<reference evidence="8 9" key="1">
    <citation type="journal article" date="2013" name="Nature">
        <title>Insights into bilaterian evolution from three spiralian genomes.</title>
        <authorList>
            <person name="Simakov O."/>
            <person name="Marletaz F."/>
            <person name="Cho S.J."/>
            <person name="Edsinger-Gonzales E."/>
            <person name="Havlak P."/>
            <person name="Hellsten U."/>
            <person name="Kuo D.H."/>
            <person name="Larsson T."/>
            <person name="Lv J."/>
            <person name="Arendt D."/>
            <person name="Savage R."/>
            <person name="Osoegawa K."/>
            <person name="de Jong P."/>
            <person name="Grimwood J."/>
            <person name="Chapman J.A."/>
            <person name="Shapiro H."/>
            <person name="Aerts A."/>
            <person name="Otillar R.P."/>
            <person name="Terry A.Y."/>
            <person name="Boore J.L."/>
            <person name="Grigoriev I.V."/>
            <person name="Lindberg D.R."/>
            <person name="Seaver E.C."/>
            <person name="Weisblat D.A."/>
            <person name="Putnam N.H."/>
            <person name="Rokhsar D.S."/>
        </authorList>
    </citation>
    <scope>NUCLEOTIDE SEQUENCE [LARGE SCALE GENOMIC DNA]</scope>
</reference>